<evidence type="ECO:0000256" key="2">
    <source>
        <dbReference type="SAM" id="SignalP"/>
    </source>
</evidence>
<evidence type="ECO:0008006" key="5">
    <source>
        <dbReference type="Google" id="ProtNLM"/>
    </source>
</evidence>
<feature type="region of interest" description="Disordered" evidence="1">
    <location>
        <begin position="489"/>
        <end position="537"/>
    </location>
</feature>
<dbReference type="SUPFAM" id="SSF50494">
    <property type="entry name" value="Trypsin-like serine proteases"/>
    <property type="match status" value="1"/>
</dbReference>
<keyword evidence="2" id="KW-0732">Signal</keyword>
<dbReference type="EMBL" id="AP025591">
    <property type="protein sequence ID" value="BDG06300.1"/>
    <property type="molecule type" value="Genomic_DNA"/>
</dbReference>
<dbReference type="PANTHER" id="PTHR43019">
    <property type="entry name" value="SERINE ENDOPROTEASE DEGS"/>
    <property type="match status" value="1"/>
</dbReference>
<proteinExistence type="predicted"/>
<dbReference type="RefSeq" id="WP_248355746.1">
    <property type="nucleotide sequence ID" value="NZ_AP025591.1"/>
</dbReference>
<reference evidence="4" key="1">
    <citation type="journal article" date="2022" name="Int. J. Syst. Evol. Microbiol.">
        <title>Anaeromyxobacter oryzae sp. nov., Anaeromyxobacter diazotrophicus sp. nov. and Anaeromyxobacter paludicola sp. nov., isolated from paddy soils.</title>
        <authorList>
            <person name="Itoh H."/>
            <person name="Xu Z."/>
            <person name="Mise K."/>
            <person name="Masuda Y."/>
            <person name="Ushijima N."/>
            <person name="Hayakawa C."/>
            <person name="Shiratori Y."/>
            <person name="Senoo K."/>
        </authorList>
    </citation>
    <scope>NUCLEOTIDE SEQUENCE [LARGE SCALE GENOMIC DNA]</scope>
    <source>
        <strain evidence="4">Red232</strain>
    </source>
</reference>
<organism evidence="3 4">
    <name type="scientific">Anaeromyxobacter oryzae</name>
    <dbReference type="NCBI Taxonomy" id="2918170"/>
    <lineage>
        <taxon>Bacteria</taxon>
        <taxon>Pseudomonadati</taxon>
        <taxon>Myxococcota</taxon>
        <taxon>Myxococcia</taxon>
        <taxon>Myxococcales</taxon>
        <taxon>Cystobacterineae</taxon>
        <taxon>Anaeromyxobacteraceae</taxon>
        <taxon>Anaeromyxobacter</taxon>
    </lineage>
</organism>
<feature type="region of interest" description="Disordered" evidence="1">
    <location>
        <begin position="20"/>
        <end position="40"/>
    </location>
</feature>
<feature type="signal peptide" evidence="2">
    <location>
        <begin position="1"/>
        <end position="19"/>
    </location>
</feature>
<name>A0ABM7X3C3_9BACT</name>
<feature type="chain" id="PRO_5045040454" description="Serine protease" evidence="2">
    <location>
        <begin position="20"/>
        <end position="537"/>
    </location>
</feature>
<evidence type="ECO:0000256" key="1">
    <source>
        <dbReference type="SAM" id="MobiDB-lite"/>
    </source>
</evidence>
<evidence type="ECO:0000313" key="4">
    <source>
        <dbReference type="Proteomes" id="UP001162891"/>
    </source>
</evidence>
<dbReference type="Gene3D" id="2.40.10.10">
    <property type="entry name" value="Trypsin-like serine proteases"/>
    <property type="match status" value="2"/>
</dbReference>
<accession>A0ABM7X3C3</accession>
<gene>
    <name evidence="3" type="ORF">AMOR_52960</name>
</gene>
<sequence>MAVALAACAALSAALGARADDPRSTPAAAAGPEAPPPAGPFCSGEYADDLAALAPRAREFEQAQPPYTYCIRTSAVYECPYYASDGSLRRTRTRVVAHGTGFGYRRDGGDTLVVTNEHVAEWPAVTDADHPVEGVPAGCRRLSDQLRIVDDEADAYERDDVPLARVVADPALDVAVLRAKTALPVMPWRIGRSAALRERNAVAVRGFPLGVLRATTGGKVTSAYEHDDEREWDHDDFVVDALLSPGNSGSPVFAVSCRTGEFELVGIYHAAYLPGSALNVVVSVDQLRPLLDTLKRPPPRPREPGAVVLDAAARERLAASLHAWAEPFYPFGPLAAAVRIRPDGALLFQVMAREFPVRTQPVLVLEDLLGDGAEFGRPGRIWAGNGRGLRPVDRAGLDADTQAQLARVLDALRRDALLSRVLDEHASAGVATREQFEEVSRLERGVARLATARADLAQTALDLVERLAPGDADVGVSLADVLAPPLPATPSPAVPERSGAAVGPGAGAAVPISTGATTPGATVPVSTAARPPPAPAP</sequence>
<feature type="compositionally biased region" description="Low complexity" evidence="1">
    <location>
        <begin position="499"/>
        <end position="511"/>
    </location>
</feature>
<evidence type="ECO:0000313" key="3">
    <source>
        <dbReference type="EMBL" id="BDG06300.1"/>
    </source>
</evidence>
<dbReference type="PANTHER" id="PTHR43019:SF23">
    <property type="entry name" value="PROTEASE DO-LIKE 5, CHLOROPLASTIC"/>
    <property type="match status" value="1"/>
</dbReference>
<keyword evidence="4" id="KW-1185">Reference proteome</keyword>
<dbReference type="Pfam" id="PF13365">
    <property type="entry name" value="Trypsin_2"/>
    <property type="match status" value="1"/>
</dbReference>
<dbReference type="InterPro" id="IPR009003">
    <property type="entry name" value="Peptidase_S1_PA"/>
</dbReference>
<dbReference type="Proteomes" id="UP001162891">
    <property type="component" value="Chromosome"/>
</dbReference>
<dbReference type="InterPro" id="IPR043504">
    <property type="entry name" value="Peptidase_S1_PA_chymotrypsin"/>
</dbReference>
<protein>
    <recommendedName>
        <fullName evidence="5">Serine protease</fullName>
    </recommendedName>
</protein>